<reference evidence="4" key="1">
    <citation type="submission" date="2017-03" db="EMBL/GenBank/DDBJ databases">
        <title>Phytopthora megakarya and P. palmivora, two closely related causual agents of cacao black pod achieved similar genome size and gene model numbers by different mechanisms.</title>
        <authorList>
            <person name="Ali S."/>
            <person name="Shao J."/>
            <person name="Larry D.J."/>
            <person name="Kronmiller B."/>
            <person name="Shen D."/>
            <person name="Strem M.D."/>
            <person name="Melnick R.L."/>
            <person name="Guiltinan M.J."/>
            <person name="Tyler B.M."/>
            <person name="Meinhardt L.W."/>
            <person name="Bailey B.A."/>
        </authorList>
    </citation>
    <scope>NUCLEOTIDE SEQUENCE [LARGE SCALE GENOMIC DNA]</scope>
    <source>
        <strain evidence="4">zdho120</strain>
    </source>
</reference>
<evidence type="ECO:0000256" key="1">
    <source>
        <dbReference type="ARBA" id="ARBA00007692"/>
    </source>
</evidence>
<dbReference type="Pfam" id="PF02536">
    <property type="entry name" value="mTERF"/>
    <property type="match status" value="1"/>
</dbReference>
<dbReference type="Gene3D" id="1.25.70.10">
    <property type="entry name" value="Transcription termination factor 3, mitochondrial"/>
    <property type="match status" value="1"/>
</dbReference>
<dbReference type="STRING" id="4795.A0A225WVC6"/>
<keyword evidence="4" id="KW-1185">Reference proteome</keyword>
<dbReference type="OrthoDB" id="154809at2759"/>
<gene>
    <name evidence="3" type="ORF">PHMEG_0003846</name>
</gene>
<sequence length="290" mass="33015">MEKVDRTARFLTSRGLTQTQALRAISLHVMLSSYSHEMMESKIQWLSTLGLSHEKINDVIVRHPNVLGLAFDRLDALVDWYISHGVSQEKMAYVFNVFPAGVSLSIEENLDVKVDFLKEEVGCSYDQVARILTAAPQMLACSLERLQTNVRCLEELGVPSDKLPAMIALVPQCLNLKSTRIKETVDAMDEMFGSGAGIEALIKNCRIVMHNISGMRRSYKYLLSVGFTKERLEQNTRFLMRNANRLLRPRVQFLKSKGVDVVDDVSWILMPEGRFVHKYPDYSARLKKNM</sequence>
<dbReference type="SMART" id="SM00733">
    <property type="entry name" value="Mterf"/>
    <property type="match status" value="7"/>
</dbReference>
<dbReference type="EMBL" id="NBNE01000209">
    <property type="protein sequence ID" value="OWZ21581.1"/>
    <property type="molecule type" value="Genomic_DNA"/>
</dbReference>
<evidence type="ECO:0000313" key="4">
    <source>
        <dbReference type="Proteomes" id="UP000198211"/>
    </source>
</evidence>
<evidence type="ECO:0000313" key="3">
    <source>
        <dbReference type="EMBL" id="OWZ21581.1"/>
    </source>
</evidence>
<dbReference type="GO" id="GO:0003676">
    <property type="term" value="F:nucleic acid binding"/>
    <property type="evidence" value="ECO:0007669"/>
    <property type="project" value="InterPro"/>
</dbReference>
<comment type="caution">
    <text evidence="3">The sequence shown here is derived from an EMBL/GenBank/DDBJ whole genome shotgun (WGS) entry which is preliminary data.</text>
</comment>
<name>A0A225WVC6_9STRA</name>
<evidence type="ECO:0000256" key="2">
    <source>
        <dbReference type="ARBA" id="ARBA00022946"/>
    </source>
</evidence>
<dbReference type="AlphaFoldDB" id="A0A225WVC6"/>
<dbReference type="InterPro" id="IPR038538">
    <property type="entry name" value="MTERF_sf"/>
</dbReference>
<comment type="similarity">
    <text evidence="1">Belongs to the mTERF family.</text>
</comment>
<keyword evidence="2" id="KW-0809">Transit peptide</keyword>
<dbReference type="PANTHER" id="PTHR13068:SF151">
    <property type="entry name" value="TRANSCRIPTION TERMINATION FACTOR MTERF9, CHLOROPLASTIC"/>
    <property type="match status" value="1"/>
</dbReference>
<dbReference type="PANTHER" id="PTHR13068">
    <property type="entry name" value="CGI-12 PROTEIN-RELATED"/>
    <property type="match status" value="1"/>
</dbReference>
<accession>A0A225WVC6</accession>
<proteinExistence type="inferred from homology"/>
<dbReference type="Proteomes" id="UP000198211">
    <property type="component" value="Unassembled WGS sequence"/>
</dbReference>
<organism evidence="3 4">
    <name type="scientific">Phytophthora megakarya</name>
    <dbReference type="NCBI Taxonomy" id="4795"/>
    <lineage>
        <taxon>Eukaryota</taxon>
        <taxon>Sar</taxon>
        <taxon>Stramenopiles</taxon>
        <taxon>Oomycota</taxon>
        <taxon>Peronosporomycetes</taxon>
        <taxon>Peronosporales</taxon>
        <taxon>Peronosporaceae</taxon>
        <taxon>Phytophthora</taxon>
    </lineage>
</organism>
<dbReference type="InterPro" id="IPR003690">
    <property type="entry name" value="MTERF"/>
</dbReference>
<protein>
    <submittedName>
        <fullName evidence="3">Putative mitochondrial protein</fullName>
    </submittedName>
</protein>